<evidence type="ECO:0000256" key="1">
    <source>
        <dbReference type="ARBA" id="ARBA00022553"/>
    </source>
</evidence>
<evidence type="ECO:0000313" key="6">
    <source>
        <dbReference type="EMBL" id="MFD2919795.1"/>
    </source>
</evidence>
<comment type="caution">
    <text evidence="6">The sequence shown here is derived from an EMBL/GenBank/DDBJ whole genome shotgun (WGS) entry which is preliminary data.</text>
</comment>
<evidence type="ECO:0000259" key="5">
    <source>
        <dbReference type="PROSITE" id="PS50110"/>
    </source>
</evidence>
<dbReference type="InterPro" id="IPR039420">
    <property type="entry name" value="WalR-like"/>
</dbReference>
<dbReference type="SUPFAM" id="SSF46894">
    <property type="entry name" value="C-terminal effector domain of the bipartite response regulators"/>
    <property type="match status" value="1"/>
</dbReference>
<dbReference type="Pfam" id="PF00072">
    <property type="entry name" value="Response_reg"/>
    <property type="match status" value="1"/>
</dbReference>
<feature type="domain" description="Response regulatory" evidence="5">
    <location>
        <begin position="3"/>
        <end position="120"/>
    </location>
</feature>
<dbReference type="PROSITE" id="PS50110">
    <property type="entry name" value="RESPONSE_REGULATORY"/>
    <property type="match status" value="1"/>
</dbReference>
<dbReference type="SMART" id="SM00448">
    <property type="entry name" value="REC"/>
    <property type="match status" value="1"/>
</dbReference>
<feature type="modified residue" description="4-aspartylphosphate" evidence="3">
    <location>
        <position position="55"/>
    </location>
</feature>
<reference evidence="7" key="1">
    <citation type="journal article" date="2019" name="Int. J. Syst. Evol. Microbiol.">
        <title>The Global Catalogue of Microorganisms (GCM) 10K type strain sequencing project: providing services to taxonomists for standard genome sequencing and annotation.</title>
        <authorList>
            <consortium name="The Broad Institute Genomics Platform"/>
            <consortium name="The Broad Institute Genome Sequencing Center for Infectious Disease"/>
            <person name="Wu L."/>
            <person name="Ma J."/>
        </authorList>
    </citation>
    <scope>NUCLEOTIDE SEQUENCE [LARGE SCALE GENOMIC DNA]</scope>
    <source>
        <strain evidence="7">KCTC 23299</strain>
    </source>
</reference>
<keyword evidence="7" id="KW-1185">Reference proteome</keyword>
<evidence type="ECO:0000256" key="3">
    <source>
        <dbReference type="PROSITE-ProRule" id="PRU00169"/>
    </source>
</evidence>
<dbReference type="PRINTS" id="PR00038">
    <property type="entry name" value="HTHLUXR"/>
</dbReference>
<evidence type="ECO:0000256" key="2">
    <source>
        <dbReference type="ARBA" id="ARBA00023125"/>
    </source>
</evidence>
<dbReference type="InterPro" id="IPR016032">
    <property type="entry name" value="Sig_transdc_resp-reg_C-effctor"/>
</dbReference>
<dbReference type="CDD" id="cd06170">
    <property type="entry name" value="LuxR_C_like"/>
    <property type="match status" value="1"/>
</dbReference>
<evidence type="ECO:0000259" key="4">
    <source>
        <dbReference type="PROSITE" id="PS50043"/>
    </source>
</evidence>
<feature type="domain" description="HTH luxR-type" evidence="4">
    <location>
        <begin position="144"/>
        <end position="209"/>
    </location>
</feature>
<dbReference type="SMART" id="SM00421">
    <property type="entry name" value="HTH_LUXR"/>
    <property type="match status" value="1"/>
</dbReference>
<keyword evidence="2" id="KW-0238">DNA-binding</keyword>
<dbReference type="InterPro" id="IPR000792">
    <property type="entry name" value="Tscrpt_reg_LuxR_C"/>
</dbReference>
<dbReference type="PROSITE" id="PS50043">
    <property type="entry name" value="HTH_LUXR_2"/>
    <property type="match status" value="1"/>
</dbReference>
<name>A0ABW6A5M9_9BACT</name>
<dbReference type="Proteomes" id="UP001597511">
    <property type="component" value="Unassembled WGS sequence"/>
</dbReference>
<sequence>MIRLAIFEDNALLREQLMLFLNNVNQDIQCVGGWENCLQVEKIMDFHKPDVVLMDIDMPEANGFFGLKYITQNQPQVPVIMLTVFEDDQHVFESICLGAKGYLLKKSSPEKIIESIKDVLEGGSPMSPFIARKVLESFSAMKALPNEDYNLTNREKDILRSLVNGNSYKMTAAALSISINTVRQYIRKVYEKLQVNSMNEAVAKAIKQNIV</sequence>
<organism evidence="6 7">
    <name type="scientific">Terrimonas rubra</name>
    <dbReference type="NCBI Taxonomy" id="1035890"/>
    <lineage>
        <taxon>Bacteria</taxon>
        <taxon>Pseudomonadati</taxon>
        <taxon>Bacteroidota</taxon>
        <taxon>Chitinophagia</taxon>
        <taxon>Chitinophagales</taxon>
        <taxon>Chitinophagaceae</taxon>
        <taxon>Terrimonas</taxon>
    </lineage>
</organism>
<dbReference type="InterPro" id="IPR001789">
    <property type="entry name" value="Sig_transdc_resp-reg_receiver"/>
</dbReference>
<keyword evidence="1 3" id="KW-0597">Phosphoprotein</keyword>
<dbReference type="CDD" id="cd17535">
    <property type="entry name" value="REC_NarL-like"/>
    <property type="match status" value="1"/>
</dbReference>
<dbReference type="EMBL" id="JBHUOZ010000002">
    <property type="protein sequence ID" value="MFD2919795.1"/>
    <property type="molecule type" value="Genomic_DNA"/>
</dbReference>
<proteinExistence type="predicted"/>
<accession>A0ABW6A5M9</accession>
<protein>
    <submittedName>
        <fullName evidence="6">Response regulator</fullName>
    </submittedName>
</protein>
<dbReference type="PANTHER" id="PTHR43214">
    <property type="entry name" value="TWO-COMPONENT RESPONSE REGULATOR"/>
    <property type="match status" value="1"/>
</dbReference>
<evidence type="ECO:0000313" key="7">
    <source>
        <dbReference type="Proteomes" id="UP001597511"/>
    </source>
</evidence>
<dbReference type="RefSeq" id="WP_386097379.1">
    <property type="nucleotide sequence ID" value="NZ_JBHUOZ010000002.1"/>
</dbReference>
<dbReference type="SUPFAM" id="SSF52172">
    <property type="entry name" value="CheY-like"/>
    <property type="match status" value="1"/>
</dbReference>
<dbReference type="Gene3D" id="3.40.50.2300">
    <property type="match status" value="1"/>
</dbReference>
<dbReference type="Pfam" id="PF00196">
    <property type="entry name" value="GerE"/>
    <property type="match status" value="1"/>
</dbReference>
<gene>
    <name evidence="6" type="ORF">ACFS6H_08765</name>
</gene>
<dbReference type="InterPro" id="IPR011006">
    <property type="entry name" value="CheY-like_superfamily"/>
</dbReference>
<dbReference type="InterPro" id="IPR058245">
    <property type="entry name" value="NreC/VraR/RcsB-like_REC"/>
</dbReference>